<accession>A0A4C1YBG2</accession>
<gene>
    <name evidence="4" type="ORF">EVAR_51119_1</name>
</gene>
<feature type="chain" id="PRO_5020039310" description="Retinol dehydrogenase 14" evidence="3">
    <location>
        <begin position="16"/>
        <end position="318"/>
    </location>
</feature>
<keyword evidence="1" id="KW-0560">Oxidoreductase</keyword>
<dbReference type="EMBL" id="BGZK01001137">
    <property type="protein sequence ID" value="GBP72212.1"/>
    <property type="molecule type" value="Genomic_DNA"/>
</dbReference>
<proteinExistence type="inferred from homology"/>
<dbReference type="PANTHER" id="PTHR43157">
    <property type="entry name" value="PHOSPHATIDYLINOSITOL-GLYCAN BIOSYNTHESIS CLASS F PROTEIN-RELATED"/>
    <property type="match status" value="1"/>
</dbReference>
<dbReference type="CDD" id="cd05327">
    <property type="entry name" value="retinol-DH_like_SDR_c_like"/>
    <property type="match status" value="1"/>
</dbReference>
<dbReference type="PROSITE" id="PS00061">
    <property type="entry name" value="ADH_SHORT"/>
    <property type="match status" value="1"/>
</dbReference>
<dbReference type="Proteomes" id="UP000299102">
    <property type="component" value="Unassembled WGS sequence"/>
</dbReference>
<evidence type="ECO:0000256" key="2">
    <source>
        <dbReference type="RuleBase" id="RU000363"/>
    </source>
</evidence>
<comment type="caution">
    <text evidence="4">The sequence shown here is derived from an EMBL/GenBank/DDBJ whole genome shotgun (WGS) entry which is preliminary data.</text>
</comment>
<dbReference type="InterPro" id="IPR020904">
    <property type="entry name" value="Sc_DH/Rdtase_CS"/>
</dbReference>
<organism evidence="4 5">
    <name type="scientific">Eumeta variegata</name>
    <name type="common">Bagworm moth</name>
    <name type="synonym">Eumeta japonica</name>
    <dbReference type="NCBI Taxonomy" id="151549"/>
    <lineage>
        <taxon>Eukaryota</taxon>
        <taxon>Metazoa</taxon>
        <taxon>Ecdysozoa</taxon>
        <taxon>Arthropoda</taxon>
        <taxon>Hexapoda</taxon>
        <taxon>Insecta</taxon>
        <taxon>Pterygota</taxon>
        <taxon>Neoptera</taxon>
        <taxon>Endopterygota</taxon>
        <taxon>Lepidoptera</taxon>
        <taxon>Glossata</taxon>
        <taxon>Ditrysia</taxon>
        <taxon>Tineoidea</taxon>
        <taxon>Psychidae</taxon>
        <taxon>Oiketicinae</taxon>
        <taxon>Eumeta</taxon>
    </lineage>
</organism>
<dbReference type="PRINTS" id="PR00081">
    <property type="entry name" value="GDHRDH"/>
</dbReference>
<evidence type="ECO:0000256" key="1">
    <source>
        <dbReference type="ARBA" id="ARBA00023002"/>
    </source>
</evidence>
<evidence type="ECO:0000313" key="4">
    <source>
        <dbReference type="EMBL" id="GBP72212.1"/>
    </source>
</evidence>
<dbReference type="InterPro" id="IPR002347">
    <property type="entry name" value="SDR_fam"/>
</dbReference>
<evidence type="ECO:0000256" key="3">
    <source>
        <dbReference type="SAM" id="SignalP"/>
    </source>
</evidence>
<dbReference type="OrthoDB" id="191139at2759"/>
<name>A0A4C1YBG2_EUMVA</name>
<dbReference type="STRING" id="151549.A0A4C1YBG2"/>
<protein>
    <recommendedName>
        <fullName evidence="6">Retinol dehydrogenase 14</fullName>
    </recommendedName>
</protein>
<dbReference type="GO" id="GO:0016491">
    <property type="term" value="F:oxidoreductase activity"/>
    <property type="evidence" value="ECO:0007669"/>
    <property type="project" value="UniProtKB-KW"/>
</dbReference>
<dbReference type="Gene3D" id="3.40.50.720">
    <property type="entry name" value="NAD(P)-binding Rossmann-like Domain"/>
    <property type="match status" value="1"/>
</dbReference>
<keyword evidence="5" id="KW-1185">Reference proteome</keyword>
<dbReference type="Pfam" id="PF00106">
    <property type="entry name" value="adh_short"/>
    <property type="match status" value="1"/>
</dbReference>
<feature type="signal peptide" evidence="3">
    <location>
        <begin position="1"/>
        <end position="15"/>
    </location>
</feature>
<comment type="similarity">
    <text evidence="2">Belongs to the short-chain dehydrogenases/reductases (SDR) family.</text>
</comment>
<evidence type="ECO:0000313" key="5">
    <source>
        <dbReference type="Proteomes" id="UP000299102"/>
    </source>
</evidence>
<dbReference type="InterPro" id="IPR036291">
    <property type="entry name" value="NAD(P)-bd_dom_sf"/>
</dbReference>
<dbReference type="PRINTS" id="PR00080">
    <property type="entry name" value="SDRFAMILY"/>
</dbReference>
<sequence length="318" mass="35576">MLLLILFVVIFSAVAFRFYSKLSCGICRSSAHLVGRVVLVTGANSGLGLTLATDLAERGARILLACRSEARARQAKEHILSRAPQADVVCLQLDLADLASVRRFAKRVRDTEDRLDILVNNAGAGGLGNHKTKDGLQVGMQVNYFGPYLLTRLLLPLLKKSAQSRIVNVSSIVYKYGELDFDNLNMEKYWSDYLVYANSKLYMNMMTVELARQLEGTGVTVNCLHPGVASTNIFRRIPSKFIRVVLGYSISFLFKNEWEASQTSIYLCVAPELSTVSGQYFADCRATSLRPICRDEHLTKKLWKVSEMLVKFSEEDIK</sequence>
<dbReference type="AlphaFoldDB" id="A0A4C1YBG2"/>
<evidence type="ECO:0008006" key="6">
    <source>
        <dbReference type="Google" id="ProtNLM"/>
    </source>
</evidence>
<reference evidence="4 5" key="1">
    <citation type="journal article" date="2019" name="Commun. Biol.">
        <title>The bagworm genome reveals a unique fibroin gene that provides high tensile strength.</title>
        <authorList>
            <person name="Kono N."/>
            <person name="Nakamura H."/>
            <person name="Ohtoshi R."/>
            <person name="Tomita M."/>
            <person name="Numata K."/>
            <person name="Arakawa K."/>
        </authorList>
    </citation>
    <scope>NUCLEOTIDE SEQUENCE [LARGE SCALE GENOMIC DNA]</scope>
</reference>
<dbReference type="SUPFAM" id="SSF51735">
    <property type="entry name" value="NAD(P)-binding Rossmann-fold domains"/>
    <property type="match status" value="1"/>
</dbReference>
<keyword evidence="3" id="KW-0732">Signal</keyword>
<dbReference type="PANTHER" id="PTHR43157:SF31">
    <property type="entry name" value="PHOSPHATIDYLINOSITOL-GLYCAN BIOSYNTHESIS CLASS F PROTEIN"/>
    <property type="match status" value="1"/>
</dbReference>